<dbReference type="Pfam" id="PF00651">
    <property type="entry name" value="BTB"/>
    <property type="match status" value="1"/>
</dbReference>
<dbReference type="Gene3D" id="2.60.210.10">
    <property type="entry name" value="Apoptosis, Tumor Necrosis Factor Receptor Associated Protein 2, Chain A"/>
    <property type="match status" value="1"/>
</dbReference>
<dbReference type="SUPFAM" id="SSF54695">
    <property type="entry name" value="POZ domain"/>
    <property type="match status" value="1"/>
</dbReference>
<dbReference type="PANTHER" id="PTHR26379">
    <property type="entry name" value="BTB/POZ AND MATH DOMAIN-CONTAINING PROTEIN 1"/>
    <property type="match status" value="1"/>
</dbReference>
<name>A0A8R7PQF2_TRIUA</name>
<dbReference type="PROSITE" id="PS50097">
    <property type="entry name" value="BTB"/>
    <property type="match status" value="1"/>
</dbReference>
<comment type="pathway">
    <text evidence="1">Protein modification; protein ubiquitination.</text>
</comment>
<reference evidence="4" key="1">
    <citation type="journal article" date="2013" name="Nature">
        <title>Draft genome of the wheat A-genome progenitor Triticum urartu.</title>
        <authorList>
            <person name="Ling H.Q."/>
            <person name="Zhao S."/>
            <person name="Liu D."/>
            <person name="Wang J."/>
            <person name="Sun H."/>
            <person name="Zhang C."/>
            <person name="Fan H."/>
            <person name="Li D."/>
            <person name="Dong L."/>
            <person name="Tao Y."/>
            <person name="Gao C."/>
            <person name="Wu H."/>
            <person name="Li Y."/>
            <person name="Cui Y."/>
            <person name="Guo X."/>
            <person name="Zheng S."/>
            <person name="Wang B."/>
            <person name="Yu K."/>
            <person name="Liang Q."/>
            <person name="Yang W."/>
            <person name="Lou X."/>
            <person name="Chen J."/>
            <person name="Feng M."/>
            <person name="Jian J."/>
            <person name="Zhang X."/>
            <person name="Luo G."/>
            <person name="Jiang Y."/>
            <person name="Liu J."/>
            <person name="Wang Z."/>
            <person name="Sha Y."/>
            <person name="Zhang B."/>
            <person name="Wu H."/>
            <person name="Tang D."/>
            <person name="Shen Q."/>
            <person name="Xue P."/>
            <person name="Zou S."/>
            <person name="Wang X."/>
            <person name="Liu X."/>
            <person name="Wang F."/>
            <person name="Yang Y."/>
            <person name="An X."/>
            <person name="Dong Z."/>
            <person name="Zhang K."/>
            <person name="Zhang X."/>
            <person name="Luo M.C."/>
            <person name="Dvorak J."/>
            <person name="Tong Y."/>
            <person name="Wang J."/>
            <person name="Yang H."/>
            <person name="Li Z."/>
            <person name="Wang D."/>
            <person name="Zhang A."/>
            <person name="Wang J."/>
        </authorList>
    </citation>
    <scope>NUCLEOTIDE SEQUENCE</scope>
    <source>
        <strain evidence="4">cv. G1812</strain>
    </source>
</reference>
<dbReference type="PANTHER" id="PTHR26379:SF187">
    <property type="entry name" value="OS07G0655300 PROTEIN"/>
    <property type="match status" value="1"/>
</dbReference>
<proteinExistence type="predicted"/>
<dbReference type="InterPro" id="IPR045005">
    <property type="entry name" value="BPM1-6"/>
</dbReference>
<dbReference type="Gramene" id="TuG1812G0300001969.01.T01">
    <property type="protein sequence ID" value="TuG1812G0300001969.01.T01.cds375009"/>
    <property type="gene ID" value="TuG1812G0300001969.01"/>
</dbReference>
<reference evidence="3" key="3">
    <citation type="submission" date="2022-06" db="UniProtKB">
        <authorList>
            <consortium name="EnsemblPlants"/>
        </authorList>
    </citation>
    <scope>IDENTIFICATION</scope>
</reference>
<dbReference type="InterPro" id="IPR011333">
    <property type="entry name" value="SKP1/BTB/POZ_sf"/>
</dbReference>
<evidence type="ECO:0000259" key="2">
    <source>
        <dbReference type="PROSITE" id="PS50097"/>
    </source>
</evidence>
<evidence type="ECO:0000313" key="4">
    <source>
        <dbReference type="Proteomes" id="UP000015106"/>
    </source>
</evidence>
<organism evidence="3 4">
    <name type="scientific">Triticum urartu</name>
    <name type="common">Red wild einkorn</name>
    <name type="synonym">Crithodium urartu</name>
    <dbReference type="NCBI Taxonomy" id="4572"/>
    <lineage>
        <taxon>Eukaryota</taxon>
        <taxon>Viridiplantae</taxon>
        <taxon>Streptophyta</taxon>
        <taxon>Embryophyta</taxon>
        <taxon>Tracheophyta</taxon>
        <taxon>Spermatophyta</taxon>
        <taxon>Magnoliopsida</taxon>
        <taxon>Liliopsida</taxon>
        <taxon>Poales</taxon>
        <taxon>Poaceae</taxon>
        <taxon>BOP clade</taxon>
        <taxon>Pooideae</taxon>
        <taxon>Triticodae</taxon>
        <taxon>Triticeae</taxon>
        <taxon>Triticinae</taxon>
        <taxon>Triticum</taxon>
    </lineage>
</organism>
<dbReference type="GO" id="GO:0016567">
    <property type="term" value="P:protein ubiquitination"/>
    <property type="evidence" value="ECO:0007669"/>
    <property type="project" value="InterPro"/>
</dbReference>
<keyword evidence="4" id="KW-1185">Reference proteome</keyword>
<protein>
    <recommendedName>
        <fullName evidence="2">BTB domain-containing protein</fullName>
    </recommendedName>
</protein>
<dbReference type="EnsemblPlants" id="TuG1812G0300001969.01.T01">
    <property type="protein sequence ID" value="TuG1812G0300001969.01.T01.cds375009"/>
    <property type="gene ID" value="TuG1812G0300001969.01"/>
</dbReference>
<sequence length="124" mass="13638">TSSSAIRTFPSPRPNEGWAFPRFVKRLDLENSAHLKDDGFAIRCDVDVMSDLGLHVEETFLDVPEPDLRVHLARLLRTKDGADVAFKVGDETFGAHSCMLAARSPVFKAELSGHKADTCVKIDG</sequence>
<evidence type="ECO:0000313" key="3">
    <source>
        <dbReference type="EnsemblPlants" id="TuG1812G0300001969.01.T01.cds375009"/>
    </source>
</evidence>
<dbReference type="CDD" id="cd00121">
    <property type="entry name" value="MATH"/>
    <property type="match status" value="1"/>
</dbReference>
<evidence type="ECO:0000256" key="1">
    <source>
        <dbReference type="ARBA" id="ARBA00004906"/>
    </source>
</evidence>
<dbReference type="InterPro" id="IPR008974">
    <property type="entry name" value="TRAF-like"/>
</dbReference>
<dbReference type="Proteomes" id="UP000015106">
    <property type="component" value="Chromosome 3"/>
</dbReference>
<dbReference type="InterPro" id="IPR000210">
    <property type="entry name" value="BTB/POZ_dom"/>
</dbReference>
<dbReference type="InterPro" id="IPR002083">
    <property type="entry name" value="MATH/TRAF_dom"/>
</dbReference>
<dbReference type="Gene3D" id="3.30.710.10">
    <property type="entry name" value="Potassium Channel Kv1.1, Chain A"/>
    <property type="match status" value="1"/>
</dbReference>
<accession>A0A8R7PQF2</accession>
<reference evidence="3" key="2">
    <citation type="submission" date="2018-03" db="EMBL/GenBank/DDBJ databases">
        <title>The Triticum urartu genome reveals the dynamic nature of wheat genome evolution.</title>
        <authorList>
            <person name="Ling H."/>
            <person name="Ma B."/>
            <person name="Shi X."/>
            <person name="Liu H."/>
            <person name="Dong L."/>
            <person name="Sun H."/>
            <person name="Cao Y."/>
            <person name="Gao Q."/>
            <person name="Zheng S."/>
            <person name="Li Y."/>
            <person name="Yu Y."/>
            <person name="Du H."/>
            <person name="Qi M."/>
            <person name="Li Y."/>
            <person name="Yu H."/>
            <person name="Cui Y."/>
            <person name="Wang N."/>
            <person name="Chen C."/>
            <person name="Wu H."/>
            <person name="Zhao Y."/>
            <person name="Zhang J."/>
            <person name="Li Y."/>
            <person name="Zhou W."/>
            <person name="Zhang B."/>
            <person name="Hu W."/>
            <person name="Eijk M."/>
            <person name="Tang J."/>
            <person name="Witsenboer H."/>
            <person name="Zhao S."/>
            <person name="Li Z."/>
            <person name="Zhang A."/>
            <person name="Wang D."/>
            <person name="Liang C."/>
        </authorList>
    </citation>
    <scope>NUCLEOTIDE SEQUENCE [LARGE SCALE GENOMIC DNA]</scope>
    <source>
        <strain evidence="3">cv. G1812</strain>
    </source>
</reference>
<feature type="domain" description="BTB" evidence="2">
    <location>
        <begin position="82"/>
        <end position="124"/>
    </location>
</feature>
<dbReference type="AlphaFoldDB" id="A0A8R7PQF2"/>
<dbReference type="SUPFAM" id="SSF49599">
    <property type="entry name" value="TRAF domain-like"/>
    <property type="match status" value="1"/>
</dbReference>